<dbReference type="InterPro" id="IPR036866">
    <property type="entry name" value="RibonucZ/Hydroxyglut_hydro"/>
</dbReference>
<evidence type="ECO:0000313" key="7">
    <source>
        <dbReference type="Proteomes" id="UP001314635"/>
    </source>
</evidence>
<evidence type="ECO:0000256" key="4">
    <source>
        <dbReference type="ARBA" id="ARBA00022833"/>
    </source>
</evidence>
<keyword evidence="7" id="KW-1185">Reference proteome</keyword>
<evidence type="ECO:0000256" key="2">
    <source>
        <dbReference type="ARBA" id="ARBA00022723"/>
    </source>
</evidence>
<dbReference type="RefSeq" id="WP_172239287.1">
    <property type="nucleotide sequence ID" value="NZ_JABFDP010000021.1"/>
</dbReference>
<accession>A0ABS5G9V2</accession>
<dbReference type="Pfam" id="PF00753">
    <property type="entry name" value="Lactamase_B"/>
    <property type="match status" value="1"/>
</dbReference>
<dbReference type="Proteomes" id="UP001314635">
    <property type="component" value="Unassembled WGS sequence"/>
</dbReference>
<evidence type="ECO:0000259" key="5">
    <source>
        <dbReference type="SMART" id="SM00849"/>
    </source>
</evidence>
<protein>
    <submittedName>
        <fullName evidence="6">MBL fold metallo-hydrolase</fullName>
    </submittedName>
</protein>
<reference evidence="7" key="1">
    <citation type="journal article" date="2021" name="ISME J.">
        <title>Evolutionary origin and ecological implication of a unique nif island in free-living Bradyrhizobium lineages.</title>
        <authorList>
            <person name="Tao J."/>
        </authorList>
    </citation>
    <scope>NUCLEOTIDE SEQUENCE [LARGE SCALE GENOMIC DNA]</scope>
    <source>
        <strain evidence="7">SZCCT0094</strain>
    </source>
</reference>
<gene>
    <name evidence="6" type="ORF">JQ619_19440</name>
</gene>
<keyword evidence="2" id="KW-0479">Metal-binding</keyword>
<dbReference type="InterPro" id="IPR006311">
    <property type="entry name" value="TAT_signal"/>
</dbReference>
<dbReference type="SUPFAM" id="SSF56281">
    <property type="entry name" value="Metallo-hydrolase/oxidoreductase"/>
    <property type="match status" value="1"/>
</dbReference>
<dbReference type="PANTHER" id="PTHR42978">
    <property type="entry name" value="QUORUM-QUENCHING LACTONASE YTNP-RELATED-RELATED"/>
    <property type="match status" value="1"/>
</dbReference>
<evidence type="ECO:0000256" key="3">
    <source>
        <dbReference type="ARBA" id="ARBA00022801"/>
    </source>
</evidence>
<proteinExistence type="inferred from homology"/>
<organism evidence="6 7">
    <name type="scientific">Bradyrhizobium denitrificans</name>
    <dbReference type="NCBI Taxonomy" id="2734912"/>
    <lineage>
        <taxon>Bacteria</taxon>
        <taxon>Pseudomonadati</taxon>
        <taxon>Pseudomonadota</taxon>
        <taxon>Alphaproteobacteria</taxon>
        <taxon>Hyphomicrobiales</taxon>
        <taxon>Nitrobacteraceae</taxon>
        <taxon>Bradyrhizobium</taxon>
    </lineage>
</organism>
<dbReference type="InterPro" id="IPR001279">
    <property type="entry name" value="Metallo-B-lactamas"/>
</dbReference>
<dbReference type="EMBL" id="JAFCLK010000018">
    <property type="protein sequence ID" value="MBR1137950.1"/>
    <property type="molecule type" value="Genomic_DNA"/>
</dbReference>
<comment type="similarity">
    <text evidence="1">Belongs to the metallo-beta-lactamase superfamily.</text>
</comment>
<evidence type="ECO:0000256" key="1">
    <source>
        <dbReference type="ARBA" id="ARBA00007749"/>
    </source>
</evidence>
<keyword evidence="3" id="KW-0378">Hydrolase</keyword>
<name>A0ABS5G9V2_9BRAD</name>
<feature type="domain" description="Metallo-beta-lactamase" evidence="5">
    <location>
        <begin position="98"/>
        <end position="301"/>
    </location>
</feature>
<comment type="caution">
    <text evidence="6">The sequence shown here is derived from an EMBL/GenBank/DDBJ whole genome shotgun (WGS) entry which is preliminary data.</text>
</comment>
<evidence type="ECO:0000313" key="6">
    <source>
        <dbReference type="EMBL" id="MBR1137950.1"/>
    </source>
</evidence>
<dbReference type="SMART" id="SM00849">
    <property type="entry name" value="Lactamase_B"/>
    <property type="match status" value="1"/>
</dbReference>
<dbReference type="InterPro" id="IPR051013">
    <property type="entry name" value="MBL_superfamily_lactonases"/>
</dbReference>
<keyword evidence="4" id="KW-0862">Zinc</keyword>
<dbReference type="PROSITE" id="PS51318">
    <property type="entry name" value="TAT"/>
    <property type="match status" value="1"/>
</dbReference>
<dbReference type="PANTHER" id="PTHR42978:SF6">
    <property type="entry name" value="QUORUM-QUENCHING LACTONASE YTNP-RELATED"/>
    <property type="match status" value="1"/>
</dbReference>
<sequence length="332" mass="35753">MTKAAGYSRRSMLSLGAAAGLYGLSGIAGPSALAKGPFLNTQAPTFFRFKLGAAEATIISDGVLPLGDPHAAFLGISPGDLDSMLTNNFLPVGAATLEQNILVLNTGDKIIIFDNGMGVSKLFGDTTGKMLLTLKQAGIEAKDVDALVMTHAHIDHCGGVIGPDGKPSFPNAELFISEADFTYWTDEAKVGPSYKAFYEQAVRNLLPVKDRITFFKDGQEFLPGVQAMFTPGHTVGHTIFLIQSGKDQLAYIGDISHHPVLLIEKPLIEFAYDTDPKQAAKTRVRVLDMLAANRTRILGYHFPWPGIGHIGKFGDGFRYYPTAVHTMDVAPI</sequence>
<dbReference type="Gene3D" id="3.60.15.10">
    <property type="entry name" value="Ribonuclease Z/Hydroxyacylglutathione hydrolase-like"/>
    <property type="match status" value="1"/>
</dbReference>
<dbReference type="CDD" id="cd07720">
    <property type="entry name" value="OPHC2-like_MBL-fold"/>
    <property type="match status" value="1"/>
</dbReference>